<keyword evidence="9" id="KW-1185">Reference proteome</keyword>
<feature type="compositionally biased region" description="Basic and acidic residues" evidence="6">
    <location>
        <begin position="157"/>
        <end position="181"/>
    </location>
</feature>
<dbReference type="Proteomes" id="UP000270094">
    <property type="component" value="Unassembled WGS sequence"/>
</dbReference>
<keyword evidence="1 5" id="KW-0479">Metal-binding</keyword>
<keyword evidence="2 4" id="KW-0863">Zinc-finger</keyword>
<evidence type="ECO:0000256" key="2">
    <source>
        <dbReference type="ARBA" id="ARBA00022771"/>
    </source>
</evidence>
<comment type="catalytic activity">
    <reaction evidence="5">
        <text>S-ubiquitinyl-[E2 ubiquitin-conjugating enzyme]-L-cysteine + [acceptor protein]-L-lysine = [E2 ubiquitin-conjugating enzyme]-L-cysteine + N(6)-ubiquitinyl-[acceptor protein]-L-lysine.</text>
        <dbReference type="EC" id="2.3.2.27"/>
    </reaction>
</comment>
<evidence type="ECO:0000259" key="7">
    <source>
        <dbReference type="PROSITE" id="PS50089"/>
    </source>
</evidence>
<keyword evidence="5" id="KW-0833">Ubl conjugation pathway</keyword>
<dbReference type="InterPro" id="IPR033509">
    <property type="entry name" value="RNF146"/>
</dbReference>
<gene>
    <name evidence="8" type="ORF">SVUK_LOCUS14932</name>
</gene>
<dbReference type="GO" id="GO:0006511">
    <property type="term" value="P:ubiquitin-dependent protein catabolic process"/>
    <property type="evidence" value="ECO:0007669"/>
    <property type="project" value="UniProtKB-UniRule"/>
</dbReference>
<dbReference type="PROSITE" id="PS50089">
    <property type="entry name" value="ZF_RING_2"/>
    <property type="match status" value="1"/>
</dbReference>
<accession>A0A3P7JMT9</accession>
<dbReference type="PANTHER" id="PTHR13417">
    <property type="entry name" value="E3 UBIQUITIN-PROTEIN LIGASE RNF146"/>
    <property type="match status" value="1"/>
</dbReference>
<sequence length="219" mass="24089">MPVEGYDDDECPVCYQKMILPTKVPACGHTFCFLCIKGLHMGPAKLISLTYSDVDLPGAATRFGENLCPMCRGEISPAIFKRPKAHGVTLDMHDPESPSVQLAVTKPTTSGLHSKRIKSTDSDSGPSTKKTKEKDPDRLHSKRVKSTDSDSGPSTKKTKEKDPDSGSVKEERSDVETGEAEKELDEEPMPDNKERFYWLYKVGNADKISNRGVSKAISI</sequence>
<feature type="domain" description="RING-type" evidence="7">
    <location>
        <begin position="11"/>
        <end position="72"/>
    </location>
</feature>
<dbReference type="InterPro" id="IPR013083">
    <property type="entry name" value="Znf_RING/FYVE/PHD"/>
</dbReference>
<comment type="function">
    <text evidence="5">E3 ubiquitin-protein ligase that specifically binds poly-ADP-ribosylated proteins and mediates their ubiquitination and subsequent degradation.</text>
</comment>
<evidence type="ECO:0000256" key="5">
    <source>
        <dbReference type="RuleBase" id="RU367115"/>
    </source>
</evidence>
<dbReference type="InterPro" id="IPR001841">
    <property type="entry name" value="Znf_RING"/>
</dbReference>
<evidence type="ECO:0000256" key="4">
    <source>
        <dbReference type="PROSITE-ProRule" id="PRU00175"/>
    </source>
</evidence>
<dbReference type="AlphaFoldDB" id="A0A3P7JMT9"/>
<evidence type="ECO:0000313" key="8">
    <source>
        <dbReference type="EMBL" id="VDM79934.1"/>
    </source>
</evidence>
<dbReference type="EC" id="2.3.2.27" evidence="5"/>
<organism evidence="8 9">
    <name type="scientific">Strongylus vulgaris</name>
    <name type="common">Blood worm</name>
    <dbReference type="NCBI Taxonomy" id="40348"/>
    <lineage>
        <taxon>Eukaryota</taxon>
        <taxon>Metazoa</taxon>
        <taxon>Ecdysozoa</taxon>
        <taxon>Nematoda</taxon>
        <taxon>Chromadorea</taxon>
        <taxon>Rhabditida</taxon>
        <taxon>Rhabditina</taxon>
        <taxon>Rhabditomorpha</taxon>
        <taxon>Strongyloidea</taxon>
        <taxon>Strongylidae</taxon>
        <taxon>Strongylus</taxon>
    </lineage>
</organism>
<dbReference type="InterPro" id="IPR017907">
    <property type="entry name" value="Znf_RING_CS"/>
</dbReference>
<dbReference type="GO" id="GO:0051865">
    <property type="term" value="P:protein autoubiquitination"/>
    <property type="evidence" value="ECO:0007669"/>
    <property type="project" value="UniProtKB-UniRule"/>
</dbReference>
<dbReference type="GO" id="GO:0072572">
    <property type="term" value="F:poly-ADP-D-ribose binding"/>
    <property type="evidence" value="ECO:0007669"/>
    <property type="project" value="UniProtKB-UniRule"/>
</dbReference>
<dbReference type="EMBL" id="UYYB01106848">
    <property type="protein sequence ID" value="VDM79934.1"/>
    <property type="molecule type" value="Genomic_DNA"/>
</dbReference>
<dbReference type="GO" id="GO:0061630">
    <property type="term" value="F:ubiquitin protein ligase activity"/>
    <property type="evidence" value="ECO:0007669"/>
    <property type="project" value="UniProtKB-UniRule"/>
</dbReference>
<dbReference type="Pfam" id="PF13445">
    <property type="entry name" value="zf-RING_UBOX"/>
    <property type="match status" value="1"/>
</dbReference>
<dbReference type="InterPro" id="IPR027370">
    <property type="entry name" value="Znf-RING_euk"/>
</dbReference>
<comment type="subcellular location">
    <subcellularLocation>
        <location evidence="5">Cytoplasm</location>
        <location evidence="5">Cytosol</location>
    </subcellularLocation>
</comment>
<evidence type="ECO:0000313" key="9">
    <source>
        <dbReference type="Proteomes" id="UP000270094"/>
    </source>
</evidence>
<proteinExistence type="predicted"/>
<keyword evidence="3 5" id="KW-0862">Zinc</keyword>
<evidence type="ECO:0000256" key="3">
    <source>
        <dbReference type="ARBA" id="ARBA00022833"/>
    </source>
</evidence>
<name>A0A3P7JMT9_STRVU</name>
<dbReference type="Gene3D" id="3.30.40.10">
    <property type="entry name" value="Zinc/RING finger domain, C3HC4 (zinc finger)"/>
    <property type="match status" value="1"/>
</dbReference>
<comment type="pathway">
    <text evidence="5">Protein modification; protein ubiquitination.</text>
</comment>
<dbReference type="PROSITE" id="PS00518">
    <property type="entry name" value="ZF_RING_1"/>
    <property type="match status" value="1"/>
</dbReference>
<dbReference type="GO" id="GO:0005634">
    <property type="term" value="C:nucleus"/>
    <property type="evidence" value="ECO:0007669"/>
    <property type="project" value="TreeGrafter"/>
</dbReference>
<feature type="compositionally biased region" description="Basic and acidic residues" evidence="6">
    <location>
        <begin position="130"/>
        <end position="139"/>
    </location>
</feature>
<feature type="region of interest" description="Disordered" evidence="6">
    <location>
        <begin position="106"/>
        <end position="192"/>
    </location>
</feature>
<keyword evidence="5" id="KW-0808">Transferase</keyword>
<evidence type="ECO:0000256" key="1">
    <source>
        <dbReference type="ARBA" id="ARBA00022723"/>
    </source>
</evidence>
<keyword evidence="5" id="KW-0963">Cytoplasm</keyword>
<dbReference type="SUPFAM" id="SSF57850">
    <property type="entry name" value="RING/U-box"/>
    <property type="match status" value="1"/>
</dbReference>
<dbReference type="GO" id="GO:0008270">
    <property type="term" value="F:zinc ion binding"/>
    <property type="evidence" value="ECO:0007669"/>
    <property type="project" value="UniProtKB-UniRule"/>
</dbReference>
<dbReference type="GO" id="GO:0005829">
    <property type="term" value="C:cytosol"/>
    <property type="evidence" value="ECO:0007669"/>
    <property type="project" value="UniProtKB-SubCell"/>
</dbReference>
<comment type="PTM">
    <text evidence="5">Ubiquitinated; autoubiquitinated.</text>
</comment>
<dbReference type="SMART" id="SM00184">
    <property type="entry name" value="RING"/>
    <property type="match status" value="1"/>
</dbReference>
<dbReference type="OrthoDB" id="10065815at2759"/>
<protein>
    <recommendedName>
        <fullName evidence="5">E3 ubiquitin-protein ligase</fullName>
        <ecNumber evidence="5">2.3.2.27</ecNumber>
    </recommendedName>
</protein>
<evidence type="ECO:0000256" key="6">
    <source>
        <dbReference type="SAM" id="MobiDB-lite"/>
    </source>
</evidence>
<dbReference type="PANTHER" id="PTHR13417:SF2">
    <property type="entry name" value="E3 UBIQUITIN-PROTEIN LIGASE RNF146"/>
    <property type="match status" value="1"/>
</dbReference>
<dbReference type="GO" id="GO:0016055">
    <property type="term" value="P:Wnt signaling pathway"/>
    <property type="evidence" value="ECO:0007669"/>
    <property type="project" value="InterPro"/>
</dbReference>
<reference evidence="8 9" key="1">
    <citation type="submission" date="2018-11" db="EMBL/GenBank/DDBJ databases">
        <authorList>
            <consortium name="Pathogen Informatics"/>
        </authorList>
    </citation>
    <scope>NUCLEOTIDE SEQUENCE [LARGE SCALE GENOMIC DNA]</scope>
</reference>